<evidence type="ECO:0000313" key="3">
    <source>
        <dbReference type="Proteomes" id="UP000824078"/>
    </source>
</evidence>
<feature type="domain" description="Glycosyltransferase 2-like" evidence="1">
    <location>
        <begin position="35"/>
        <end position="148"/>
    </location>
</feature>
<dbReference type="InterPro" id="IPR029044">
    <property type="entry name" value="Nucleotide-diphossugar_trans"/>
</dbReference>
<dbReference type="Proteomes" id="UP000824078">
    <property type="component" value="Unassembled WGS sequence"/>
</dbReference>
<comment type="caution">
    <text evidence="2">The sequence shown here is derived from an EMBL/GenBank/DDBJ whole genome shotgun (WGS) entry which is preliminary data.</text>
</comment>
<proteinExistence type="predicted"/>
<dbReference type="CDD" id="cd00761">
    <property type="entry name" value="Glyco_tranf_GTA_type"/>
    <property type="match status" value="1"/>
</dbReference>
<evidence type="ECO:0000259" key="1">
    <source>
        <dbReference type="Pfam" id="PF00535"/>
    </source>
</evidence>
<accession>A0A9D1HZR4</accession>
<dbReference type="AlphaFoldDB" id="A0A9D1HZR4"/>
<reference evidence="2" key="2">
    <citation type="journal article" date="2021" name="PeerJ">
        <title>Extensive microbial diversity within the chicken gut microbiome revealed by metagenomics and culture.</title>
        <authorList>
            <person name="Gilroy R."/>
            <person name="Ravi A."/>
            <person name="Getino M."/>
            <person name="Pursley I."/>
            <person name="Horton D.L."/>
            <person name="Alikhan N.F."/>
            <person name="Baker D."/>
            <person name="Gharbi K."/>
            <person name="Hall N."/>
            <person name="Watson M."/>
            <person name="Adriaenssens E.M."/>
            <person name="Foster-Nyarko E."/>
            <person name="Jarju S."/>
            <person name="Secka A."/>
            <person name="Antonio M."/>
            <person name="Oren A."/>
            <person name="Chaudhuri R.R."/>
            <person name="La Ragione R."/>
            <person name="Hildebrand F."/>
            <person name="Pallen M.J."/>
        </authorList>
    </citation>
    <scope>NUCLEOTIDE SEQUENCE</scope>
    <source>
        <strain evidence="2">ChiHjej12B11-29160</strain>
    </source>
</reference>
<protein>
    <submittedName>
        <fullName evidence="2">Glycosyltransferase</fullName>
    </submittedName>
</protein>
<sequence length="385" mass="43901">MAEDVLELDTTPEESEPAVELDYEDVDYIEAPAVTILVPIYNVERFLHQCLSSLQNQSYVDFEALLLNDGSTDSSSEIAHEFEAKDPRFRVIDKPNSGYGATLNIGLSQAKGTYVGFLESDDIMFPGALERLMTVVEAYDADIARGTYSLYWSKGPRDIVQHPYAEDIINRSIDPRDEPRVFLYKSAIWCGVFKREMLVNNAISFLETPGASYQDTSFAFKTYASAKSAVFFDEPIIHYRQDNEASSVRSRGKVYAVRKEFDEIDRWLARRDDQTHARTLRRASVVARLNAYLWNVDRIAPEYRKEFIRSISLEFSKMDDAGRIDWDALDSWRALNIRKIIDDPDHYLRLRESVHGESALSKAAFSLELGGVGALMGALRERRAR</sequence>
<name>A0A9D1HZR4_9ACTN</name>
<dbReference type="GO" id="GO:0016758">
    <property type="term" value="F:hexosyltransferase activity"/>
    <property type="evidence" value="ECO:0007669"/>
    <property type="project" value="UniProtKB-ARBA"/>
</dbReference>
<evidence type="ECO:0000313" key="2">
    <source>
        <dbReference type="EMBL" id="HIU24255.1"/>
    </source>
</evidence>
<dbReference type="Gene3D" id="3.90.550.10">
    <property type="entry name" value="Spore Coat Polysaccharide Biosynthesis Protein SpsA, Chain A"/>
    <property type="match status" value="1"/>
</dbReference>
<dbReference type="Pfam" id="PF00535">
    <property type="entry name" value="Glycos_transf_2"/>
    <property type="match status" value="1"/>
</dbReference>
<dbReference type="PANTHER" id="PTHR22916:SF3">
    <property type="entry name" value="UDP-GLCNAC:BETAGAL BETA-1,3-N-ACETYLGLUCOSAMINYLTRANSFERASE-LIKE PROTEIN 1"/>
    <property type="match status" value="1"/>
</dbReference>
<reference evidence="2" key="1">
    <citation type="submission" date="2020-10" db="EMBL/GenBank/DDBJ databases">
        <authorList>
            <person name="Gilroy R."/>
        </authorList>
    </citation>
    <scope>NUCLEOTIDE SEQUENCE</scope>
    <source>
        <strain evidence="2">ChiHjej12B11-29160</strain>
    </source>
</reference>
<dbReference type="PANTHER" id="PTHR22916">
    <property type="entry name" value="GLYCOSYLTRANSFERASE"/>
    <property type="match status" value="1"/>
</dbReference>
<dbReference type="SUPFAM" id="SSF53448">
    <property type="entry name" value="Nucleotide-diphospho-sugar transferases"/>
    <property type="match status" value="1"/>
</dbReference>
<dbReference type="EMBL" id="DVMQ01000015">
    <property type="protein sequence ID" value="HIU24255.1"/>
    <property type="molecule type" value="Genomic_DNA"/>
</dbReference>
<gene>
    <name evidence="2" type="ORF">IAD17_04980</name>
</gene>
<dbReference type="InterPro" id="IPR001173">
    <property type="entry name" value="Glyco_trans_2-like"/>
</dbReference>
<organism evidence="2 3">
    <name type="scientific">Candidatus Coprovicinus avistercoris</name>
    <dbReference type="NCBI Taxonomy" id="2840754"/>
    <lineage>
        <taxon>Bacteria</taxon>
        <taxon>Bacillati</taxon>
        <taxon>Actinomycetota</taxon>
        <taxon>Coriobacteriia</taxon>
        <taxon>Coriobacteriales</taxon>
        <taxon>Coriobacteriaceae</taxon>
        <taxon>Coriobacteriaceae incertae sedis</taxon>
        <taxon>Candidatus Coprovicinus</taxon>
    </lineage>
</organism>